<keyword evidence="6" id="KW-0902">Two-component regulatory system</keyword>
<dbReference type="InterPro" id="IPR019734">
    <property type="entry name" value="TPR_rpt"/>
</dbReference>
<keyword evidence="8" id="KW-0472">Membrane</keyword>
<keyword evidence="3" id="KW-0597">Phosphoprotein</keyword>
<organism evidence="10 11">
    <name type="scientific">Cyclobacterium amurskyense</name>
    <dbReference type="NCBI Taxonomy" id="320787"/>
    <lineage>
        <taxon>Bacteria</taxon>
        <taxon>Pseudomonadati</taxon>
        <taxon>Bacteroidota</taxon>
        <taxon>Cytophagia</taxon>
        <taxon>Cytophagales</taxon>
        <taxon>Cyclobacteriaceae</taxon>
        <taxon>Cyclobacterium</taxon>
    </lineage>
</organism>
<dbReference type="CDD" id="cd00082">
    <property type="entry name" value="HisKA"/>
    <property type="match status" value="1"/>
</dbReference>
<evidence type="ECO:0000256" key="6">
    <source>
        <dbReference type="ARBA" id="ARBA00023012"/>
    </source>
</evidence>
<dbReference type="GO" id="GO:0005886">
    <property type="term" value="C:plasma membrane"/>
    <property type="evidence" value="ECO:0007669"/>
    <property type="project" value="TreeGrafter"/>
</dbReference>
<dbReference type="Gene3D" id="1.10.287.130">
    <property type="match status" value="1"/>
</dbReference>
<sequence length="622" mass="71198">MLYPKTLFFLFICLLPFRCLYGADLQAIDSLLSESQAVQYDQKELAIAYIKKARELAEGVEDPKLMARINNQEGTVYYISGDYELALRRFLEAFDYAVQGDFISQKEYAMNGRALVLMVEREFELAKGLFEECIGINTIHGDSVRLARNHFNLGILHNELFELEKAMSHLDIALEFLVNFPKQGLNSMVNNRMAQVYFEMGEFDNALSKYRLVLEDSSSLTNWEKTFALTGLAQLKLETGDLDEALVLGKEALSTAEFHGANWDLQKITELLSAIYKAKGKFDKAYEFLELSQIYTDSLYNEEKSRQIARLHLKLSQAENEKLKAESEIDQAVLKQRNRLLVFLSLLILFLGFTVYFFRKTIRLKEKFNKSLEKKNRAIEKQKNYIGQQNKNLSEINLAKTKLLSIISHDLRSPINSIKQLLEMKGKGYFNEDDENEAYGLLTLQVENTEIMLNELLQWANSQLDGLEPNPSDVDLAEVVSEVLIGYSFQIKTKSLNAEHNGNKRIFIRIDRVQLKIILQNLIGNAIKFTPEHGIIKVYYVLEESYVICHIEDSGVGVDEHYNNLINSRSYTRMPSKVGTANEKGTGLGILLVKQFLDLNGGMLKMESKTEAGSHFILYFKR</sequence>
<keyword evidence="7" id="KW-0175">Coiled coil</keyword>
<keyword evidence="11" id="KW-1185">Reference proteome</keyword>
<dbReference type="Proteomes" id="UP000036520">
    <property type="component" value="Chromosome"/>
</dbReference>
<dbReference type="STRING" id="320787.CA2015_2959"/>
<comment type="catalytic activity">
    <reaction evidence="1">
        <text>ATP + protein L-histidine = ADP + protein N-phospho-L-histidine.</text>
        <dbReference type="EC" id="2.7.13.3"/>
    </reaction>
</comment>
<name>A0A0H4PDN9_9BACT</name>
<protein>
    <recommendedName>
        <fullName evidence="2">histidine kinase</fullName>
        <ecNumber evidence="2">2.7.13.3</ecNumber>
    </recommendedName>
</protein>
<dbReference type="EC" id="2.7.13.3" evidence="2"/>
<proteinExistence type="predicted"/>
<dbReference type="GO" id="GO:0016036">
    <property type="term" value="P:cellular response to phosphate starvation"/>
    <property type="evidence" value="ECO:0007669"/>
    <property type="project" value="TreeGrafter"/>
</dbReference>
<keyword evidence="4" id="KW-0808">Transferase</keyword>
<keyword evidence="8" id="KW-0812">Transmembrane</keyword>
<dbReference type="InterPro" id="IPR004358">
    <property type="entry name" value="Sig_transdc_His_kin-like_C"/>
</dbReference>
<dbReference type="GO" id="GO:0004721">
    <property type="term" value="F:phosphoprotein phosphatase activity"/>
    <property type="evidence" value="ECO:0007669"/>
    <property type="project" value="TreeGrafter"/>
</dbReference>
<evidence type="ECO:0000256" key="5">
    <source>
        <dbReference type="ARBA" id="ARBA00022777"/>
    </source>
</evidence>
<dbReference type="OrthoDB" id="1269247at2"/>
<dbReference type="InterPro" id="IPR003594">
    <property type="entry name" value="HATPase_dom"/>
</dbReference>
<feature type="coiled-coil region" evidence="7">
    <location>
        <begin position="301"/>
        <end position="335"/>
    </location>
</feature>
<dbReference type="InterPro" id="IPR005467">
    <property type="entry name" value="His_kinase_dom"/>
</dbReference>
<dbReference type="KEGG" id="camu:CA2015_2959"/>
<dbReference type="PANTHER" id="PTHR45453:SF1">
    <property type="entry name" value="PHOSPHATE REGULON SENSOR PROTEIN PHOR"/>
    <property type="match status" value="1"/>
</dbReference>
<reference evidence="10 11" key="1">
    <citation type="submission" date="2015-07" db="EMBL/GenBank/DDBJ databases">
        <authorList>
            <person name="Kim K.M."/>
        </authorList>
    </citation>
    <scope>NUCLEOTIDE SEQUENCE [LARGE SCALE GENOMIC DNA]</scope>
    <source>
        <strain evidence="10 11">KCTC 12363</strain>
    </source>
</reference>
<dbReference type="GO" id="GO:0000155">
    <property type="term" value="F:phosphorelay sensor kinase activity"/>
    <property type="evidence" value="ECO:0007669"/>
    <property type="project" value="InterPro"/>
</dbReference>
<dbReference type="SMART" id="SM00028">
    <property type="entry name" value="TPR"/>
    <property type="match status" value="5"/>
</dbReference>
<keyword evidence="8" id="KW-1133">Transmembrane helix</keyword>
<dbReference type="AlphaFoldDB" id="A0A0H4PDN9"/>
<dbReference type="SUPFAM" id="SSF47384">
    <property type="entry name" value="Homodimeric domain of signal transducing histidine kinase"/>
    <property type="match status" value="1"/>
</dbReference>
<dbReference type="Pfam" id="PF13424">
    <property type="entry name" value="TPR_12"/>
    <property type="match status" value="1"/>
</dbReference>
<dbReference type="Gene3D" id="1.25.40.10">
    <property type="entry name" value="Tetratricopeptide repeat domain"/>
    <property type="match status" value="2"/>
</dbReference>
<evidence type="ECO:0000313" key="11">
    <source>
        <dbReference type="Proteomes" id="UP000036520"/>
    </source>
</evidence>
<evidence type="ECO:0000256" key="8">
    <source>
        <dbReference type="SAM" id="Phobius"/>
    </source>
</evidence>
<dbReference type="SMART" id="SM00387">
    <property type="entry name" value="HATPase_c"/>
    <property type="match status" value="1"/>
</dbReference>
<evidence type="ECO:0000313" key="10">
    <source>
        <dbReference type="EMBL" id="AKP52364.1"/>
    </source>
</evidence>
<gene>
    <name evidence="10" type="ORF">CA2015_2959</name>
</gene>
<dbReference type="PANTHER" id="PTHR45453">
    <property type="entry name" value="PHOSPHATE REGULON SENSOR PROTEIN PHOR"/>
    <property type="match status" value="1"/>
</dbReference>
<dbReference type="PRINTS" id="PR00344">
    <property type="entry name" value="BCTRLSENSOR"/>
</dbReference>
<evidence type="ECO:0000256" key="7">
    <source>
        <dbReference type="SAM" id="Coils"/>
    </source>
</evidence>
<dbReference type="InterPro" id="IPR036097">
    <property type="entry name" value="HisK_dim/P_sf"/>
</dbReference>
<evidence type="ECO:0000259" key="9">
    <source>
        <dbReference type="PROSITE" id="PS50109"/>
    </source>
</evidence>
<dbReference type="CDD" id="cd00075">
    <property type="entry name" value="HATPase"/>
    <property type="match status" value="1"/>
</dbReference>
<dbReference type="SUPFAM" id="SSF48452">
    <property type="entry name" value="TPR-like"/>
    <property type="match status" value="1"/>
</dbReference>
<evidence type="ECO:0000256" key="3">
    <source>
        <dbReference type="ARBA" id="ARBA00022553"/>
    </source>
</evidence>
<dbReference type="InterPro" id="IPR050351">
    <property type="entry name" value="BphY/WalK/GraS-like"/>
</dbReference>
<dbReference type="Gene3D" id="3.30.565.10">
    <property type="entry name" value="Histidine kinase-like ATPase, C-terminal domain"/>
    <property type="match status" value="1"/>
</dbReference>
<evidence type="ECO:0000256" key="2">
    <source>
        <dbReference type="ARBA" id="ARBA00012438"/>
    </source>
</evidence>
<dbReference type="InterPro" id="IPR003661">
    <property type="entry name" value="HisK_dim/P_dom"/>
</dbReference>
<evidence type="ECO:0000256" key="1">
    <source>
        <dbReference type="ARBA" id="ARBA00000085"/>
    </source>
</evidence>
<dbReference type="InterPro" id="IPR036890">
    <property type="entry name" value="HATPase_C_sf"/>
</dbReference>
<dbReference type="InterPro" id="IPR011990">
    <property type="entry name" value="TPR-like_helical_dom_sf"/>
</dbReference>
<keyword evidence="5 10" id="KW-0418">Kinase</keyword>
<feature type="transmembrane region" description="Helical" evidence="8">
    <location>
        <begin position="340"/>
        <end position="358"/>
    </location>
</feature>
<accession>A0A0H4PDN9</accession>
<dbReference type="EMBL" id="CP012040">
    <property type="protein sequence ID" value="AKP52364.1"/>
    <property type="molecule type" value="Genomic_DNA"/>
</dbReference>
<dbReference type="PROSITE" id="PS50109">
    <property type="entry name" value="HIS_KIN"/>
    <property type="match status" value="1"/>
</dbReference>
<dbReference type="Pfam" id="PF02518">
    <property type="entry name" value="HATPase_c"/>
    <property type="match status" value="1"/>
</dbReference>
<feature type="domain" description="Histidine kinase" evidence="9">
    <location>
        <begin position="406"/>
        <end position="622"/>
    </location>
</feature>
<evidence type="ECO:0000256" key="4">
    <source>
        <dbReference type="ARBA" id="ARBA00022679"/>
    </source>
</evidence>
<dbReference type="SUPFAM" id="SSF55874">
    <property type="entry name" value="ATPase domain of HSP90 chaperone/DNA topoisomerase II/histidine kinase"/>
    <property type="match status" value="1"/>
</dbReference>